<dbReference type="PROSITE" id="PS50873">
    <property type="entry name" value="PEROXIDASE_4"/>
    <property type="match status" value="1"/>
</dbReference>
<feature type="binding site" evidence="8">
    <location>
        <position position="182"/>
    </location>
    <ligand>
        <name>Ca(2+)</name>
        <dbReference type="ChEBI" id="CHEBI:29108"/>
        <label>1</label>
    </ligand>
</feature>
<protein>
    <recommendedName>
        <fullName evidence="10">Peroxidase</fullName>
        <ecNumber evidence="10">1.11.1.7</ecNumber>
    </recommendedName>
</protein>
<dbReference type="PRINTS" id="PR00461">
    <property type="entry name" value="PLPEROXIDASE"/>
</dbReference>
<feature type="signal peptide" evidence="10">
    <location>
        <begin position="1"/>
        <end position="24"/>
    </location>
</feature>
<feature type="binding site" evidence="8">
    <location>
        <position position="189"/>
    </location>
    <ligand>
        <name>Ca(2+)</name>
        <dbReference type="ChEBI" id="CHEBI:29108"/>
        <label>1</label>
    </ligand>
</feature>
<keyword evidence="10" id="KW-0349">Heme</keyword>
<keyword evidence="3 8" id="KW-0479">Metal-binding</keyword>
<feature type="binding site" evidence="8">
    <location>
        <position position="166"/>
    </location>
    <ligand>
        <name>Ca(2+)</name>
        <dbReference type="ChEBI" id="CHEBI:29108"/>
        <label>1</label>
    </ligand>
</feature>
<evidence type="ECO:0000256" key="7">
    <source>
        <dbReference type="PIRSR" id="PIRSR600823-2"/>
    </source>
</evidence>
<evidence type="ECO:0000256" key="10">
    <source>
        <dbReference type="RuleBase" id="RU362060"/>
    </source>
</evidence>
<dbReference type="GO" id="GO:0034599">
    <property type="term" value="P:cellular response to oxidative stress"/>
    <property type="evidence" value="ECO:0007669"/>
    <property type="project" value="InterPro"/>
</dbReference>
<keyword evidence="10" id="KW-0732">Signal</keyword>
<dbReference type="EMBL" id="HBGG01011114">
    <property type="protein sequence ID" value="CAD9203403.1"/>
    <property type="molecule type" value="Transcribed_RNA"/>
</dbReference>
<comment type="cofactor">
    <cofactor evidence="8 10">
        <name>heme b</name>
        <dbReference type="ChEBI" id="CHEBI:60344"/>
    </cofactor>
    <text evidence="8 10">Binds 1 heme b (iron(II)-protoporphyrin IX) group per subunit.</text>
</comment>
<comment type="function">
    <text evidence="10">Removal of H(2)O(2), oxidation of toxic reductants, biosynthesis and degradation of lignin, suberization, auxin catabolism, response to environmental stresses such as wounding, pathogen attack and oxidative stress.</text>
</comment>
<feature type="domain" description="Plant heme peroxidase family profile" evidence="12">
    <location>
        <begin position="155"/>
        <end position="366"/>
    </location>
</feature>
<keyword evidence="2 10" id="KW-0575">Peroxidase</keyword>
<evidence type="ECO:0000256" key="9">
    <source>
        <dbReference type="PIRSR" id="PIRSR600823-4"/>
    </source>
</evidence>
<evidence type="ECO:0000256" key="3">
    <source>
        <dbReference type="ARBA" id="ARBA00022723"/>
    </source>
</evidence>
<dbReference type="GO" id="GO:0005576">
    <property type="term" value="C:extracellular region"/>
    <property type="evidence" value="ECO:0007669"/>
    <property type="project" value="UniProtKB-SubCell"/>
</dbReference>
<feature type="binding site" evidence="7">
    <location>
        <position position="260"/>
    </location>
    <ligand>
        <name>substrate</name>
    </ligand>
</feature>
<dbReference type="Gene3D" id="1.10.520.10">
    <property type="match status" value="1"/>
</dbReference>
<evidence type="ECO:0000256" key="1">
    <source>
        <dbReference type="ARBA" id="ARBA00000189"/>
    </source>
</evidence>
<dbReference type="SUPFAM" id="SSF48113">
    <property type="entry name" value="Heme-dependent peroxidases"/>
    <property type="match status" value="1"/>
</dbReference>
<evidence type="ECO:0000256" key="11">
    <source>
        <dbReference type="SAM" id="MobiDB-lite"/>
    </source>
</evidence>
<dbReference type="GO" id="GO:0046872">
    <property type="term" value="F:metal ion binding"/>
    <property type="evidence" value="ECO:0007669"/>
    <property type="project" value="UniProtKB-UniRule"/>
</dbReference>
<accession>A0A7S1SMH7</accession>
<dbReference type="EC" id="1.11.1.7" evidence="10"/>
<feature type="region of interest" description="Disordered" evidence="11">
    <location>
        <begin position="59"/>
        <end position="105"/>
    </location>
</feature>
<sequence length="366" mass="38860">MVTLRRRHSQTAAALILISALAVAASWAGASQIEDDEARAGRALLAECKRDFDGQLRCESSVGGRPSGNPPPNNNWPPLRPNPGFPRSPGFPDNSGFPINPGFPNNPGFPAFPGGGGMVDFRGCMAERPRGGQDQQTAARQLLNALMSASGCGFLPANFLRIAFHDSGTFSTSKRGEGANGSIRLEVAEPANQAGGQIPRTLDIISDVQSQLQAVGINLSFADLVQLAAAEAVAIAGGPRYSVPLGRVDSNRRDTYNTFPDPNDNIMVLLNKFGGMGLSVRDFVALSGAHTIGSQTRSTPGRFDNRHFQEILARRAPLPSDNALMDNPATRSWVQAFANSEGEFFQAFAAAMLQVANMGANFGFMG</sequence>
<evidence type="ECO:0000256" key="2">
    <source>
        <dbReference type="ARBA" id="ARBA00022559"/>
    </source>
</evidence>
<keyword evidence="5 8" id="KW-0408">Iron</keyword>
<dbReference type="GO" id="GO:0000302">
    <property type="term" value="P:response to reactive oxygen species"/>
    <property type="evidence" value="ECO:0007669"/>
    <property type="project" value="TreeGrafter"/>
</dbReference>
<dbReference type="GO" id="GO:0020037">
    <property type="term" value="F:heme binding"/>
    <property type="evidence" value="ECO:0007669"/>
    <property type="project" value="UniProtKB-UniRule"/>
</dbReference>
<feature type="binding site" evidence="8">
    <location>
        <position position="291"/>
    </location>
    <ligand>
        <name>Ca(2+)</name>
        <dbReference type="ChEBI" id="CHEBI:29108"/>
        <label>2</label>
    </ligand>
</feature>
<dbReference type="GO" id="GO:0042744">
    <property type="term" value="P:hydrogen peroxide catabolic process"/>
    <property type="evidence" value="ECO:0007669"/>
    <property type="project" value="UniProtKB-KW"/>
</dbReference>
<evidence type="ECO:0000256" key="6">
    <source>
        <dbReference type="PIRSR" id="PIRSR600823-1"/>
    </source>
</evidence>
<feature type="compositionally biased region" description="Pro residues" evidence="11">
    <location>
        <begin position="68"/>
        <end position="86"/>
    </location>
</feature>
<feature type="binding site" description="axial binding residue" evidence="8">
    <location>
        <position position="290"/>
    </location>
    <ligand>
        <name>heme b</name>
        <dbReference type="ChEBI" id="CHEBI:60344"/>
    </ligand>
    <ligandPart>
        <name>Fe</name>
        <dbReference type="ChEBI" id="CHEBI:18248"/>
    </ligandPart>
</feature>
<evidence type="ECO:0000256" key="4">
    <source>
        <dbReference type="ARBA" id="ARBA00023002"/>
    </source>
</evidence>
<evidence type="ECO:0000313" key="13">
    <source>
        <dbReference type="EMBL" id="CAD9203403.1"/>
    </source>
</evidence>
<dbReference type="PRINTS" id="PR00458">
    <property type="entry name" value="PEROXIDASE"/>
</dbReference>
<dbReference type="InterPro" id="IPR002016">
    <property type="entry name" value="Haem_peroxidase"/>
</dbReference>
<dbReference type="InterPro" id="IPR000823">
    <property type="entry name" value="Peroxidase_pln"/>
</dbReference>
<comment type="cofactor">
    <cofactor evidence="8 10">
        <name>Ca(2+)</name>
        <dbReference type="ChEBI" id="CHEBI:29108"/>
    </cofactor>
    <text evidence="8 10">Binds 2 calcium ions per subunit.</text>
</comment>
<dbReference type="PANTHER" id="PTHR31356:SF8">
    <property type="entry name" value="L-ASCORBATE PEROXIDASE 6-RELATED"/>
    <property type="match status" value="1"/>
</dbReference>
<feature type="active site" description="Proton acceptor" evidence="6">
    <location>
        <position position="165"/>
    </location>
</feature>
<dbReference type="Pfam" id="PF00141">
    <property type="entry name" value="peroxidase"/>
    <property type="match status" value="1"/>
</dbReference>
<gene>
    <name evidence="13" type="ORF">TCHU04912_LOCUS5638</name>
</gene>
<proteinExistence type="inferred from homology"/>
<reference evidence="13" key="1">
    <citation type="submission" date="2021-01" db="EMBL/GenBank/DDBJ databases">
        <authorList>
            <person name="Corre E."/>
            <person name="Pelletier E."/>
            <person name="Niang G."/>
            <person name="Scheremetjew M."/>
            <person name="Finn R."/>
            <person name="Kale V."/>
            <person name="Holt S."/>
            <person name="Cochrane G."/>
            <person name="Meng A."/>
            <person name="Brown T."/>
            <person name="Cohen L."/>
        </authorList>
    </citation>
    <scope>NUCLEOTIDE SEQUENCE</scope>
    <source>
        <strain evidence="13">PLY429</strain>
    </source>
</reference>
<comment type="subcellular location">
    <subcellularLocation>
        <location evidence="10">Secreted</location>
    </subcellularLocation>
</comment>
<dbReference type="AlphaFoldDB" id="A0A7S1SMH7"/>
<organism evidence="13">
    <name type="scientific">Tetraselmis chuii</name>
    <dbReference type="NCBI Taxonomy" id="63592"/>
    <lineage>
        <taxon>Eukaryota</taxon>
        <taxon>Viridiplantae</taxon>
        <taxon>Chlorophyta</taxon>
        <taxon>core chlorophytes</taxon>
        <taxon>Chlorodendrophyceae</taxon>
        <taxon>Chlorodendrales</taxon>
        <taxon>Chlorodendraceae</taxon>
        <taxon>Tetraselmis</taxon>
    </lineage>
</organism>
<keyword evidence="10" id="KW-0964">Secreted</keyword>
<feature type="binding site" evidence="8">
    <location>
        <position position="178"/>
    </location>
    <ligand>
        <name>Ca(2+)</name>
        <dbReference type="ChEBI" id="CHEBI:29108"/>
        <label>1</label>
    </ligand>
</feature>
<dbReference type="InterPro" id="IPR010255">
    <property type="entry name" value="Haem_peroxidase_sf"/>
</dbReference>
<keyword evidence="10" id="KW-0376">Hydrogen peroxide</keyword>
<feature type="chain" id="PRO_5031589798" description="Peroxidase" evidence="10">
    <location>
        <begin position="25"/>
        <end position="366"/>
    </location>
</feature>
<evidence type="ECO:0000256" key="8">
    <source>
        <dbReference type="PIRSR" id="PIRSR600823-3"/>
    </source>
</evidence>
<comment type="similarity">
    <text evidence="10">Belongs to the peroxidase family. Classical plant (class III) peroxidase subfamily.</text>
</comment>
<name>A0A7S1SMH7_9CHLO</name>
<evidence type="ECO:0000256" key="5">
    <source>
        <dbReference type="ARBA" id="ARBA00023004"/>
    </source>
</evidence>
<dbReference type="PANTHER" id="PTHR31356">
    <property type="entry name" value="THYLAKOID LUMENAL 29 KDA PROTEIN, CHLOROPLASTIC-RELATED"/>
    <property type="match status" value="1"/>
</dbReference>
<keyword evidence="8 10" id="KW-0106">Calcium</keyword>
<dbReference type="Gene3D" id="1.10.420.10">
    <property type="entry name" value="Peroxidase, domain 2"/>
    <property type="match status" value="2"/>
</dbReference>
<feature type="compositionally biased region" description="Low complexity" evidence="11">
    <location>
        <begin position="94"/>
        <end position="105"/>
    </location>
</feature>
<comment type="catalytic activity">
    <reaction evidence="1 10">
        <text>2 a phenolic donor + H2O2 = 2 a phenolic radical donor + 2 H2O</text>
        <dbReference type="Rhea" id="RHEA:56136"/>
        <dbReference type="ChEBI" id="CHEBI:15377"/>
        <dbReference type="ChEBI" id="CHEBI:16240"/>
        <dbReference type="ChEBI" id="CHEBI:139520"/>
        <dbReference type="ChEBI" id="CHEBI:139521"/>
        <dbReference type="EC" id="1.11.1.7"/>
    </reaction>
</comment>
<evidence type="ECO:0000259" key="12">
    <source>
        <dbReference type="PROSITE" id="PS50873"/>
    </source>
</evidence>
<dbReference type="GO" id="GO:0140825">
    <property type="term" value="F:lactoperoxidase activity"/>
    <property type="evidence" value="ECO:0007669"/>
    <property type="project" value="UniProtKB-EC"/>
</dbReference>
<dbReference type="InterPro" id="IPR044831">
    <property type="entry name" value="Ccp1-like"/>
</dbReference>
<feature type="site" description="Transition state stabilizer" evidence="9">
    <location>
        <position position="161"/>
    </location>
</feature>
<keyword evidence="4 10" id="KW-0560">Oxidoreductase</keyword>